<dbReference type="EMBL" id="CP144749">
    <property type="protein sequence ID" value="WVZ73218.1"/>
    <property type="molecule type" value="Genomic_DNA"/>
</dbReference>
<sequence length="75" mass="8738">MTSGCRFVYGRLSIRSVRSAFEKSVERHQRVTSEETVSKEHAMWFPSVGTLFTKEADRKAQLTNKVQYPTWIVKE</sequence>
<organism evidence="1 2">
    <name type="scientific">Paspalum notatum var. saurae</name>
    <dbReference type="NCBI Taxonomy" id="547442"/>
    <lineage>
        <taxon>Eukaryota</taxon>
        <taxon>Viridiplantae</taxon>
        <taxon>Streptophyta</taxon>
        <taxon>Embryophyta</taxon>
        <taxon>Tracheophyta</taxon>
        <taxon>Spermatophyta</taxon>
        <taxon>Magnoliopsida</taxon>
        <taxon>Liliopsida</taxon>
        <taxon>Poales</taxon>
        <taxon>Poaceae</taxon>
        <taxon>PACMAD clade</taxon>
        <taxon>Panicoideae</taxon>
        <taxon>Andropogonodae</taxon>
        <taxon>Paspaleae</taxon>
        <taxon>Paspalinae</taxon>
        <taxon>Paspalum</taxon>
    </lineage>
</organism>
<name>A0AAQ3THL6_PASNO</name>
<dbReference type="AlphaFoldDB" id="A0AAQ3THL6"/>
<reference evidence="1 2" key="1">
    <citation type="submission" date="2024-02" db="EMBL/GenBank/DDBJ databases">
        <title>High-quality chromosome-scale genome assembly of Pensacola bahiagrass (Paspalum notatum Flugge var. saurae).</title>
        <authorList>
            <person name="Vega J.M."/>
            <person name="Podio M."/>
            <person name="Orjuela J."/>
            <person name="Siena L.A."/>
            <person name="Pessino S.C."/>
            <person name="Combes M.C."/>
            <person name="Mariac C."/>
            <person name="Albertini E."/>
            <person name="Pupilli F."/>
            <person name="Ortiz J.P.A."/>
            <person name="Leblanc O."/>
        </authorList>
    </citation>
    <scope>NUCLEOTIDE SEQUENCE [LARGE SCALE GENOMIC DNA]</scope>
    <source>
        <strain evidence="1">R1</strain>
        <tissue evidence="1">Leaf</tissue>
    </source>
</reference>
<keyword evidence="2" id="KW-1185">Reference proteome</keyword>
<gene>
    <name evidence="1" type="ORF">U9M48_021556</name>
</gene>
<evidence type="ECO:0000313" key="2">
    <source>
        <dbReference type="Proteomes" id="UP001341281"/>
    </source>
</evidence>
<proteinExistence type="predicted"/>
<protein>
    <submittedName>
        <fullName evidence="1">Uncharacterized protein</fullName>
    </submittedName>
</protein>
<dbReference type="Proteomes" id="UP001341281">
    <property type="component" value="Chromosome 05"/>
</dbReference>
<evidence type="ECO:0000313" key="1">
    <source>
        <dbReference type="EMBL" id="WVZ73218.1"/>
    </source>
</evidence>
<accession>A0AAQ3THL6</accession>